<dbReference type="PROSITE" id="PS50103">
    <property type="entry name" value="ZF_C3H1"/>
    <property type="match status" value="2"/>
</dbReference>
<dbReference type="Pfam" id="PF04146">
    <property type="entry name" value="YTH"/>
    <property type="match status" value="1"/>
</dbReference>
<evidence type="ECO:0000256" key="2">
    <source>
        <dbReference type="ARBA" id="ARBA00022771"/>
    </source>
</evidence>
<dbReference type="GO" id="GO:0005654">
    <property type="term" value="C:nucleoplasm"/>
    <property type="evidence" value="ECO:0007669"/>
    <property type="project" value="TreeGrafter"/>
</dbReference>
<name>A0A2C6L686_9APIC</name>
<feature type="compositionally biased region" description="Low complexity" evidence="5">
    <location>
        <begin position="344"/>
        <end position="354"/>
    </location>
</feature>
<evidence type="ECO:0000313" key="9">
    <source>
        <dbReference type="Proteomes" id="UP000221165"/>
    </source>
</evidence>
<feature type="region of interest" description="Disordered" evidence="5">
    <location>
        <begin position="295"/>
        <end position="361"/>
    </location>
</feature>
<feature type="domain" description="C3H1-type" evidence="6">
    <location>
        <begin position="221"/>
        <end position="247"/>
    </location>
</feature>
<feature type="zinc finger region" description="C3H1-type" evidence="4">
    <location>
        <begin position="124"/>
        <end position="151"/>
    </location>
</feature>
<dbReference type="GO" id="GO:1990247">
    <property type="term" value="F:N6-methyladenosine-containing RNA reader activity"/>
    <property type="evidence" value="ECO:0007669"/>
    <property type="project" value="TreeGrafter"/>
</dbReference>
<keyword evidence="3 4" id="KW-0862">Zinc</keyword>
<dbReference type="GO" id="GO:0048024">
    <property type="term" value="P:regulation of mRNA splicing, via spliceosome"/>
    <property type="evidence" value="ECO:0007669"/>
    <property type="project" value="TreeGrafter"/>
</dbReference>
<feature type="zinc finger region" description="C3H1-type" evidence="4">
    <location>
        <begin position="221"/>
        <end position="247"/>
    </location>
</feature>
<feature type="region of interest" description="Disordered" evidence="5">
    <location>
        <begin position="375"/>
        <end position="397"/>
    </location>
</feature>
<dbReference type="RefSeq" id="XP_067924895.1">
    <property type="nucleotide sequence ID" value="XM_068063124.1"/>
</dbReference>
<keyword evidence="1 4" id="KW-0479">Metal-binding</keyword>
<proteinExistence type="predicted"/>
<dbReference type="VEuPathDB" id="ToxoDB:CSUI_002926"/>
<dbReference type="Proteomes" id="UP000221165">
    <property type="component" value="Unassembled WGS sequence"/>
</dbReference>
<dbReference type="InterPro" id="IPR036855">
    <property type="entry name" value="Znf_CCCH_sf"/>
</dbReference>
<dbReference type="OrthoDB" id="1914176at2759"/>
<keyword evidence="2 4" id="KW-0863">Zinc-finger</keyword>
<feature type="compositionally biased region" description="Low complexity" evidence="5">
    <location>
        <begin position="295"/>
        <end position="321"/>
    </location>
</feature>
<evidence type="ECO:0000256" key="1">
    <source>
        <dbReference type="ARBA" id="ARBA00022723"/>
    </source>
</evidence>
<dbReference type="InterPro" id="IPR007275">
    <property type="entry name" value="YTH_domain"/>
</dbReference>
<evidence type="ECO:0000259" key="6">
    <source>
        <dbReference type="PROSITE" id="PS50103"/>
    </source>
</evidence>
<dbReference type="AlphaFoldDB" id="A0A2C6L686"/>
<feature type="compositionally biased region" description="Low complexity" evidence="5">
    <location>
        <begin position="626"/>
        <end position="639"/>
    </location>
</feature>
<sequence>MASTPTSPALCAPLAPPSYPFSTFASPSLSLSAQLRTLLPPHHPLVQSLQRSKTTYGKKRKRPVAVSPSPSPSPQPSSQPSALTDPGFHFSFEDAVEKQLEEEGRLLNEQGVPRADCVSGRHWGKHTVVCRHWWKGMCMKGDFCDFLHQLIYHRMPVCRNEVCCPDTRRGCCPFKHEDLPAAAAPGTSSSSAHSGVPTPGDLSTVPDFTSTDYVSGVVGVQQQQECIHYFLGFCKLGPKCRRKHTPRNRNEIPPVLPSWYLDLILANPNVFPQEIDPETQDQFLQVAAQIRQLTRSSKASSTSTTSTSNHVTQSSTSVSSTARKLPSQPRSLYDRSNGGGGGTHSSSSPTTTHGNMSGSAPYASGDSNAYFSRGSSLSNARSVSGRNGGDRIDLPNSSPTTTCVVPLLIDVFSNQPASPQSTKRFFIIKSNKMSNVYTSVQHGVWATSKGNTRKLTSAFNTTDHVLLLFSANESGGFQGYGRMMTLPDTQLLPGIWGTVQLRLGGNFRVMWLKQCKMEFEELGRVTNPWNEDLPLRKSRDGTEVPPALGSLLCTWMSQRPSEDLLAGTGVHASARIDHSTFFTRLAQSNLLPHPTPRSTEGTLQATAPVDIGDRNFQNPLGGGKGPQQQHQQPQTWGGG</sequence>
<evidence type="ECO:0000256" key="4">
    <source>
        <dbReference type="PROSITE-ProRule" id="PRU00723"/>
    </source>
</evidence>
<dbReference type="Gene3D" id="3.10.590.10">
    <property type="entry name" value="ph1033 like domains"/>
    <property type="match status" value="1"/>
</dbReference>
<evidence type="ECO:0000256" key="5">
    <source>
        <dbReference type="SAM" id="MobiDB-lite"/>
    </source>
</evidence>
<evidence type="ECO:0000313" key="8">
    <source>
        <dbReference type="EMBL" id="PHJ23218.1"/>
    </source>
</evidence>
<dbReference type="InterPro" id="IPR045168">
    <property type="entry name" value="YTH_prot"/>
</dbReference>
<keyword evidence="9" id="KW-1185">Reference proteome</keyword>
<evidence type="ECO:0000256" key="3">
    <source>
        <dbReference type="ARBA" id="ARBA00022833"/>
    </source>
</evidence>
<dbReference type="GeneID" id="94426335"/>
<dbReference type="GO" id="GO:0000398">
    <property type="term" value="P:mRNA splicing, via spliceosome"/>
    <property type="evidence" value="ECO:0007669"/>
    <property type="project" value="TreeGrafter"/>
</dbReference>
<feature type="region of interest" description="Disordered" evidence="5">
    <location>
        <begin position="41"/>
        <end position="84"/>
    </location>
</feature>
<dbReference type="EMBL" id="MIGC01001237">
    <property type="protein sequence ID" value="PHJ23218.1"/>
    <property type="molecule type" value="Genomic_DNA"/>
</dbReference>
<gene>
    <name evidence="8" type="ORF">CSUI_002926</name>
</gene>
<comment type="caution">
    <text evidence="8">The sequence shown here is derived from an EMBL/GenBank/DDBJ whole genome shotgun (WGS) entry which is preliminary data.</text>
</comment>
<organism evidence="8 9">
    <name type="scientific">Cystoisospora suis</name>
    <dbReference type="NCBI Taxonomy" id="483139"/>
    <lineage>
        <taxon>Eukaryota</taxon>
        <taxon>Sar</taxon>
        <taxon>Alveolata</taxon>
        <taxon>Apicomplexa</taxon>
        <taxon>Conoidasida</taxon>
        <taxon>Coccidia</taxon>
        <taxon>Eucoccidiorida</taxon>
        <taxon>Eimeriorina</taxon>
        <taxon>Sarcocystidae</taxon>
        <taxon>Cystoisospora</taxon>
    </lineage>
</organism>
<dbReference type="Gene3D" id="4.10.1000.10">
    <property type="entry name" value="Zinc finger, CCCH-type"/>
    <property type="match status" value="1"/>
</dbReference>
<dbReference type="PROSITE" id="PS50882">
    <property type="entry name" value="YTH"/>
    <property type="match status" value="1"/>
</dbReference>
<dbReference type="PANTHER" id="PTHR12357:SF3">
    <property type="entry name" value="YTH DOMAIN-CONTAINING PROTEIN 1"/>
    <property type="match status" value="1"/>
</dbReference>
<evidence type="ECO:0000259" key="7">
    <source>
        <dbReference type="PROSITE" id="PS50882"/>
    </source>
</evidence>
<dbReference type="GO" id="GO:0008270">
    <property type="term" value="F:zinc ion binding"/>
    <property type="evidence" value="ECO:0007669"/>
    <property type="project" value="UniProtKB-KW"/>
</dbReference>
<dbReference type="GO" id="GO:0003729">
    <property type="term" value="F:mRNA binding"/>
    <property type="evidence" value="ECO:0007669"/>
    <property type="project" value="TreeGrafter"/>
</dbReference>
<protein>
    <submittedName>
        <fullName evidence="8">Zinc finger (Ccch type) motif-containing protein</fullName>
    </submittedName>
</protein>
<accession>A0A2C6L686</accession>
<reference evidence="8 9" key="1">
    <citation type="journal article" date="2017" name="Int. J. Parasitol.">
        <title>The genome of the protozoan parasite Cystoisospora suis and a reverse vaccinology approach to identify vaccine candidates.</title>
        <authorList>
            <person name="Palmieri N."/>
            <person name="Shrestha A."/>
            <person name="Ruttkowski B."/>
            <person name="Beck T."/>
            <person name="Vogl C."/>
            <person name="Tomley F."/>
            <person name="Blake D.P."/>
            <person name="Joachim A."/>
        </authorList>
    </citation>
    <scope>NUCLEOTIDE SEQUENCE [LARGE SCALE GENOMIC DNA]</scope>
    <source>
        <strain evidence="8 9">Wien I</strain>
    </source>
</reference>
<feature type="compositionally biased region" description="Polar residues" evidence="5">
    <location>
        <begin position="375"/>
        <end position="385"/>
    </location>
</feature>
<dbReference type="SUPFAM" id="SSF90229">
    <property type="entry name" value="CCCH zinc finger"/>
    <property type="match status" value="1"/>
</dbReference>
<dbReference type="CDD" id="cd21134">
    <property type="entry name" value="YTH"/>
    <property type="match status" value="1"/>
</dbReference>
<dbReference type="PANTHER" id="PTHR12357">
    <property type="entry name" value="YTH YT521-B HOMOLOGY DOMAIN-CONTAINING"/>
    <property type="match status" value="1"/>
</dbReference>
<dbReference type="SMART" id="SM00356">
    <property type="entry name" value="ZnF_C3H1"/>
    <property type="match status" value="2"/>
</dbReference>
<feature type="region of interest" description="Disordered" evidence="5">
    <location>
        <begin position="611"/>
        <end position="639"/>
    </location>
</feature>
<feature type="domain" description="YTH" evidence="7">
    <location>
        <begin position="423"/>
        <end position="556"/>
    </location>
</feature>
<dbReference type="InterPro" id="IPR000571">
    <property type="entry name" value="Znf_CCCH"/>
</dbReference>
<feature type="domain" description="C3H1-type" evidence="6">
    <location>
        <begin position="124"/>
        <end position="151"/>
    </location>
</feature>